<dbReference type="SUPFAM" id="SSF53850">
    <property type="entry name" value="Periplasmic binding protein-like II"/>
    <property type="match status" value="1"/>
</dbReference>
<dbReference type="Proteomes" id="UP000293638">
    <property type="component" value="Unassembled WGS sequence"/>
</dbReference>
<dbReference type="OrthoDB" id="8454826at2"/>
<feature type="chain" id="PRO_5039560646" evidence="3">
    <location>
        <begin position="28"/>
        <end position="315"/>
    </location>
</feature>
<evidence type="ECO:0000313" key="6">
    <source>
        <dbReference type="Proteomes" id="UP000293638"/>
    </source>
</evidence>
<evidence type="ECO:0000259" key="4">
    <source>
        <dbReference type="SMART" id="SM00062"/>
    </source>
</evidence>
<evidence type="ECO:0000256" key="1">
    <source>
        <dbReference type="ARBA" id="ARBA00022729"/>
    </source>
</evidence>
<dbReference type="InterPro" id="IPR001638">
    <property type="entry name" value="Solute-binding_3/MltF_N"/>
</dbReference>
<dbReference type="PANTHER" id="PTHR35936">
    <property type="entry name" value="MEMBRANE-BOUND LYTIC MUREIN TRANSGLYCOSYLASE F"/>
    <property type="match status" value="1"/>
</dbReference>
<feature type="signal peptide" evidence="3">
    <location>
        <begin position="1"/>
        <end position="27"/>
    </location>
</feature>
<evidence type="ECO:0000256" key="3">
    <source>
        <dbReference type="SAM" id="SignalP"/>
    </source>
</evidence>
<accession>A0A4Q7NSN4</accession>
<keyword evidence="6" id="KW-1185">Reference proteome</keyword>
<proteinExistence type="predicted"/>
<dbReference type="SMART" id="SM00062">
    <property type="entry name" value="PBPb"/>
    <property type="match status" value="1"/>
</dbReference>
<dbReference type="Gene3D" id="3.40.190.10">
    <property type="entry name" value="Periplasmic binding protein-like II"/>
    <property type="match status" value="2"/>
</dbReference>
<sequence>MKLRPLAAVAALAALAACAQSSSSTGAATPSAAAGGSSAASAPASGAASAAPDASAGGSSAAPDAACAKDSLKLQKSGVLTVGTDKPAYDPWFSDDDPTNGKGYESAVAYAVAAKLGFSRDQVKWITVPFDAVAAPGRKKFDVDINQVSITDERKKVVDFSSGYYDVTQAIIARKDSPIAGAKTIADLKGAKLGGQIGTTSLDTLTDVVKPSKKVAAFRTNDIAKAALKNGQIDGLAVDLPTAFYITAAEIPDAKIVGQFPAKPGGEQFGMVLEKGSALTSCVSQAVDALRADGTLTELQQQFLAKTVGAPVLGE</sequence>
<name>A0A4Q7NSN4_9ACTN</name>
<dbReference type="CDD" id="cd13530">
    <property type="entry name" value="PBP2_peptides_like"/>
    <property type="match status" value="1"/>
</dbReference>
<dbReference type="PANTHER" id="PTHR35936:SF19">
    <property type="entry name" value="AMINO-ACID-BINDING PROTEIN YXEM-RELATED"/>
    <property type="match status" value="1"/>
</dbReference>
<dbReference type="EMBL" id="SGXD01000002">
    <property type="protein sequence ID" value="RZS90153.1"/>
    <property type="molecule type" value="Genomic_DNA"/>
</dbReference>
<keyword evidence="1 3" id="KW-0732">Signal</keyword>
<gene>
    <name evidence="5" type="ORF">EV189_1936</name>
</gene>
<dbReference type="PROSITE" id="PS51257">
    <property type="entry name" value="PROKAR_LIPOPROTEIN"/>
    <property type="match status" value="1"/>
</dbReference>
<dbReference type="RefSeq" id="WP_130492650.1">
    <property type="nucleotide sequence ID" value="NZ_SGXD01000002.1"/>
</dbReference>
<dbReference type="Pfam" id="PF00497">
    <property type="entry name" value="SBP_bac_3"/>
    <property type="match status" value="1"/>
</dbReference>
<comment type="caution">
    <text evidence="5">The sequence shown here is derived from an EMBL/GenBank/DDBJ whole genome shotgun (WGS) entry which is preliminary data.</text>
</comment>
<reference evidence="5 6" key="1">
    <citation type="submission" date="2019-02" db="EMBL/GenBank/DDBJ databases">
        <title>Genomic Encyclopedia of Type Strains, Phase IV (KMG-IV): sequencing the most valuable type-strain genomes for metagenomic binning, comparative biology and taxonomic classification.</title>
        <authorList>
            <person name="Goeker M."/>
        </authorList>
    </citation>
    <scope>NUCLEOTIDE SEQUENCE [LARGE SCALE GENOMIC DNA]</scope>
    <source>
        <strain evidence="5 6">DSM 45622</strain>
    </source>
</reference>
<evidence type="ECO:0000256" key="2">
    <source>
        <dbReference type="SAM" id="MobiDB-lite"/>
    </source>
</evidence>
<feature type="domain" description="Solute-binding protein family 3/N-terminal" evidence="4">
    <location>
        <begin position="79"/>
        <end position="307"/>
    </location>
</feature>
<feature type="region of interest" description="Disordered" evidence="2">
    <location>
        <begin position="29"/>
        <end position="62"/>
    </location>
</feature>
<dbReference type="AlphaFoldDB" id="A0A4Q7NSN4"/>
<protein>
    <submittedName>
        <fullName evidence="5">Amino acid ABC transporter substrate-binding protein (PAAT family)</fullName>
    </submittedName>
</protein>
<evidence type="ECO:0000313" key="5">
    <source>
        <dbReference type="EMBL" id="RZS90153.1"/>
    </source>
</evidence>
<organism evidence="5 6">
    <name type="scientific">Motilibacter rhizosphaerae</name>
    <dbReference type="NCBI Taxonomy" id="598652"/>
    <lineage>
        <taxon>Bacteria</taxon>
        <taxon>Bacillati</taxon>
        <taxon>Actinomycetota</taxon>
        <taxon>Actinomycetes</taxon>
        <taxon>Motilibacterales</taxon>
        <taxon>Motilibacteraceae</taxon>
        <taxon>Motilibacter</taxon>
    </lineage>
</organism>